<dbReference type="RefSeq" id="WP_011814204.1">
    <property type="nucleotide sequence ID" value="NC_008789.1"/>
</dbReference>
<dbReference type="SUPFAM" id="SSF159245">
    <property type="entry name" value="AttH-like"/>
    <property type="match status" value="1"/>
</dbReference>
<protein>
    <recommendedName>
        <fullName evidence="1">AttH domain-containing protein</fullName>
    </recommendedName>
</protein>
<dbReference type="Gene3D" id="2.40.370.10">
    <property type="entry name" value="AttH-like domain"/>
    <property type="match status" value="2"/>
</dbReference>
<dbReference type="Proteomes" id="UP000000647">
    <property type="component" value="Chromosome"/>
</dbReference>
<name>A1WWX0_HALHL</name>
<dbReference type="Pfam" id="PF07143">
    <property type="entry name" value="CrtC"/>
    <property type="match status" value="1"/>
</dbReference>
<sequence length="387" mass="43396">MAERIARLRRAAACVLLVLVAGCMDPPEGEDAAEQQRITVAGALSGEQDAEGYARALGPRPLVFPEDHGPHPAYRHEWWYITGNLFDEDGRHFGFQITFFRFALRPEPSPRPSAWGTNQLWMAHFAVTDTEGETYHHFERLARGALGLAGAQPDPFRVWLEDWEVRGTPGAGLAQLQTRLEAGGVELVLDLEARKPIVFQGEDGYSQKGDAPGNASYYYTVPRLGAEGRVVVPDGEHAVSGTAWIDREWGSSTLSEEQSGWDWFSIQLDDDRELMFYHLRREDGSIDPRSKGGWVDEDGRHRVVTRDDVTLEVLDHWTSPDGEATYPARWRLDYPEEDLTLELEPVLADQELRDGFRYWEGALRGRGQAAGRPVTAVGYAELTGYVD</sequence>
<reference evidence="2 3" key="2">
    <citation type="journal article" date="2013" name="Stand. Genomic Sci.">
        <title>Complete genome sequence of Halorhodospira halophila SL1.</title>
        <authorList>
            <person name="Challacombe J.F."/>
            <person name="Majid S."/>
            <person name="Deole R."/>
            <person name="Brettin T.S."/>
            <person name="Bruce D."/>
            <person name="Delano S.F."/>
            <person name="Detter J.C."/>
            <person name="Gleasner C.D."/>
            <person name="Han C.S."/>
            <person name="Misra M."/>
            <person name="Reitenga K.G."/>
            <person name="Mikhailova N."/>
            <person name="Woyke T."/>
            <person name="Pitluck S."/>
            <person name="Nolan M."/>
            <person name="Land M.L."/>
            <person name="Saunders E."/>
            <person name="Tapia R."/>
            <person name="Lapidus A."/>
            <person name="Ivanova N."/>
            <person name="Hoff W.D."/>
        </authorList>
    </citation>
    <scope>NUCLEOTIDE SEQUENCE [LARGE SCALE GENOMIC DNA]</scope>
    <source>
        <strain evidence="3">DSM 244 / SL1</strain>
    </source>
</reference>
<dbReference type="InterPro" id="IPR010791">
    <property type="entry name" value="AttH_dom"/>
</dbReference>
<evidence type="ECO:0000313" key="3">
    <source>
        <dbReference type="Proteomes" id="UP000000647"/>
    </source>
</evidence>
<evidence type="ECO:0000259" key="1">
    <source>
        <dbReference type="Pfam" id="PF07143"/>
    </source>
</evidence>
<dbReference type="PROSITE" id="PS51257">
    <property type="entry name" value="PROKAR_LIPOPROTEIN"/>
    <property type="match status" value="1"/>
</dbReference>
<dbReference type="Pfam" id="PF17186">
    <property type="entry name" value="Lipocalin_9"/>
    <property type="match status" value="1"/>
</dbReference>
<accession>A1WWX0</accession>
<dbReference type="eggNOG" id="COG5621">
    <property type="taxonomic scope" value="Bacteria"/>
</dbReference>
<dbReference type="InterPro" id="IPR023374">
    <property type="entry name" value="AttH-like_dom_sf"/>
</dbReference>
<dbReference type="HOGENOM" id="CLU_040626_0_0_6"/>
<reference evidence="3" key="1">
    <citation type="submission" date="2006-12" db="EMBL/GenBank/DDBJ databases">
        <title>Complete sequence of Halorhodospira halophila SL1.</title>
        <authorList>
            <consortium name="US DOE Joint Genome Institute"/>
            <person name="Copeland A."/>
            <person name="Lucas S."/>
            <person name="Lapidus A."/>
            <person name="Barry K."/>
            <person name="Detter J.C."/>
            <person name="Glavina del Rio T."/>
            <person name="Hammon N."/>
            <person name="Israni S."/>
            <person name="Dalin E."/>
            <person name="Tice H."/>
            <person name="Pitluck S."/>
            <person name="Saunders E."/>
            <person name="Brettin T."/>
            <person name="Bruce D."/>
            <person name="Han C."/>
            <person name="Tapia R."/>
            <person name="Schmutz J."/>
            <person name="Larimer F."/>
            <person name="Land M."/>
            <person name="Hauser L."/>
            <person name="Kyrpides N."/>
            <person name="Mikhailova N."/>
            <person name="Hoff W."/>
            <person name="Richardson P."/>
        </authorList>
    </citation>
    <scope>NUCLEOTIDE SEQUENCE [LARGE SCALE GENOMIC DNA]</scope>
    <source>
        <strain evidence="3">DSM 244 / SL1</strain>
    </source>
</reference>
<dbReference type="PANTHER" id="PTHR38591:SF1">
    <property type="entry name" value="BLL1000 PROTEIN"/>
    <property type="match status" value="1"/>
</dbReference>
<evidence type="ECO:0000313" key="2">
    <source>
        <dbReference type="EMBL" id="ABM62182.1"/>
    </source>
</evidence>
<feature type="domain" description="AttH" evidence="1">
    <location>
        <begin position="76"/>
        <end position="251"/>
    </location>
</feature>
<dbReference type="EMBL" id="CP000544">
    <property type="protein sequence ID" value="ABM62182.1"/>
    <property type="molecule type" value="Genomic_DNA"/>
</dbReference>
<dbReference type="AlphaFoldDB" id="A1WWX0"/>
<proteinExistence type="predicted"/>
<dbReference type="KEGG" id="hha:Hhal_1415"/>
<dbReference type="STRING" id="349124.Hhal_1415"/>
<keyword evidence="3" id="KW-1185">Reference proteome</keyword>
<gene>
    <name evidence="2" type="ordered locus">Hhal_1415</name>
</gene>
<organism evidence="2 3">
    <name type="scientific">Halorhodospira halophila (strain DSM 244 / SL1)</name>
    <name type="common">Ectothiorhodospira halophila (strain DSM 244 / SL1)</name>
    <dbReference type="NCBI Taxonomy" id="349124"/>
    <lineage>
        <taxon>Bacteria</taxon>
        <taxon>Pseudomonadati</taxon>
        <taxon>Pseudomonadota</taxon>
        <taxon>Gammaproteobacteria</taxon>
        <taxon>Chromatiales</taxon>
        <taxon>Ectothiorhodospiraceae</taxon>
        <taxon>Halorhodospira</taxon>
    </lineage>
</organism>
<dbReference type="PANTHER" id="PTHR38591">
    <property type="entry name" value="HYDROLASE"/>
    <property type="match status" value="1"/>
</dbReference>